<organism evidence="2 3">
    <name type="scientific">Pseudoalteromonas distincta</name>
    <dbReference type="NCBI Taxonomy" id="77608"/>
    <lineage>
        <taxon>Bacteria</taxon>
        <taxon>Pseudomonadati</taxon>
        <taxon>Pseudomonadota</taxon>
        <taxon>Gammaproteobacteria</taxon>
        <taxon>Alteromonadales</taxon>
        <taxon>Pseudoalteromonadaceae</taxon>
        <taxon>Pseudoalteromonas</taxon>
    </lineage>
</organism>
<reference evidence="1 4" key="2">
    <citation type="submission" date="2023-04" db="EMBL/GenBank/DDBJ databases">
        <title>Novel Pseudoalteromonas species isolated from Pacific coral.</title>
        <authorList>
            <person name="Videau P."/>
            <person name="Shlafstein M.D."/>
            <person name="Oline D.K."/>
            <person name="Strangman W.K."/>
            <person name="Hahnke R.L."/>
            <person name="Saw J.H."/>
            <person name="Ushijima B."/>
        </authorList>
    </citation>
    <scope>NUCLEOTIDE SEQUENCE [LARGE SCALE GENOMIC DNA]</scope>
    <source>
        <strain evidence="1 4">LMG 14908</strain>
    </source>
</reference>
<evidence type="ECO:0000313" key="1">
    <source>
        <dbReference type="EMBL" id="MDP4484343.1"/>
    </source>
</evidence>
<dbReference type="EMBL" id="CP040558">
    <property type="protein sequence ID" value="QCU74562.1"/>
    <property type="molecule type" value="Genomic_DNA"/>
</dbReference>
<accession>A0A4P9J123</accession>
<dbReference type="KEGG" id="pdv:FFU37_08840"/>
<gene>
    <name evidence="2" type="ORF">FFU37_08840</name>
    <name evidence="1" type="ORF">QDH73_10005</name>
</gene>
<evidence type="ECO:0000313" key="2">
    <source>
        <dbReference type="EMBL" id="QCU74562.1"/>
    </source>
</evidence>
<dbReference type="Proteomes" id="UP001242314">
    <property type="component" value="Unassembled WGS sequence"/>
</dbReference>
<evidence type="ECO:0000313" key="4">
    <source>
        <dbReference type="Proteomes" id="UP001242314"/>
    </source>
</evidence>
<dbReference type="PROSITE" id="PS51257">
    <property type="entry name" value="PROKAR_LIPOPROTEIN"/>
    <property type="match status" value="1"/>
</dbReference>
<dbReference type="GeneID" id="88775750"/>
<protein>
    <recommendedName>
        <fullName evidence="5">Lipoprotein</fullName>
    </recommendedName>
</protein>
<sequence>MNKLALLVPALIVLSGCKSNDITRAVKDGINGAVNSVSSSSNQSINSSNQSAYTTTQTKVLAYKATKEARDYGQITLASTAENPKKQTRVAINKCLHPRVGEVKCKAYMYEISPQGWLIDAQSNRIWLETRTTHYDKVVPSGSYYMKVRTEGVAKESYATGDINIIPFVTNYVDITFE</sequence>
<name>A0A4P9J123_9GAMM</name>
<dbReference type="EMBL" id="JASGWX010000007">
    <property type="protein sequence ID" value="MDP4484343.1"/>
    <property type="molecule type" value="Genomic_DNA"/>
</dbReference>
<dbReference type="Proteomes" id="UP000310065">
    <property type="component" value="Chromosome L1"/>
</dbReference>
<evidence type="ECO:0008006" key="5">
    <source>
        <dbReference type="Google" id="ProtNLM"/>
    </source>
</evidence>
<keyword evidence="4" id="KW-1185">Reference proteome</keyword>
<dbReference type="RefSeq" id="WP_039487450.1">
    <property type="nucleotide sequence ID" value="NZ_CP040558.1"/>
</dbReference>
<reference evidence="2 3" key="1">
    <citation type="submission" date="2019-05" db="EMBL/GenBank/DDBJ databases">
        <title>Complete genome sequence of Pseudoalteromonas sp. 16-SW-7(T) isolated from the Okhotsk Sea, Russia.</title>
        <authorList>
            <person name="Nguyen T.H."/>
            <person name="Nedashkovskaya O.I."/>
            <person name="Kim S.-G."/>
        </authorList>
    </citation>
    <scope>NUCLEOTIDE SEQUENCE [LARGE SCALE GENOMIC DNA]</scope>
    <source>
        <strain evidence="2 3">16-SW-7</strain>
    </source>
</reference>
<dbReference type="AlphaFoldDB" id="A0A4P9J123"/>
<evidence type="ECO:0000313" key="3">
    <source>
        <dbReference type="Proteomes" id="UP000310065"/>
    </source>
</evidence>
<proteinExistence type="predicted"/>